<evidence type="ECO:0000259" key="1">
    <source>
        <dbReference type="PROSITE" id="PS50943"/>
    </source>
</evidence>
<dbReference type="InterPro" id="IPR010982">
    <property type="entry name" value="Lambda_DNA-bd_dom_sf"/>
</dbReference>
<evidence type="ECO:0000313" key="3">
    <source>
        <dbReference type="Proteomes" id="UP000003835"/>
    </source>
</evidence>
<evidence type="ECO:0000313" key="2">
    <source>
        <dbReference type="EMBL" id="EDX78550.1"/>
    </source>
</evidence>
<dbReference type="CDD" id="cd00093">
    <property type="entry name" value="HTH_XRE"/>
    <property type="match status" value="1"/>
</dbReference>
<dbReference type="eggNOG" id="COG1476">
    <property type="taxonomic scope" value="Bacteria"/>
</dbReference>
<dbReference type="SMART" id="SM00530">
    <property type="entry name" value="HTH_XRE"/>
    <property type="match status" value="1"/>
</dbReference>
<reference evidence="2 3" key="1">
    <citation type="submission" date="2008-07" db="EMBL/GenBank/DDBJ databases">
        <authorList>
            <person name="Tandeau de Marsac N."/>
            <person name="Ferriera S."/>
            <person name="Johnson J."/>
            <person name="Kravitz S."/>
            <person name="Beeson K."/>
            <person name="Sutton G."/>
            <person name="Rogers Y.-H."/>
            <person name="Friedman R."/>
            <person name="Frazier M."/>
            <person name="Venter J.C."/>
        </authorList>
    </citation>
    <scope>NUCLEOTIDE SEQUENCE [LARGE SCALE GENOMIC DNA]</scope>
    <source>
        <strain evidence="2 3">PCC 7420</strain>
    </source>
</reference>
<protein>
    <submittedName>
        <fullName evidence="2">Helix-turn-helix domain protein</fullName>
    </submittedName>
</protein>
<dbReference type="Pfam" id="PF01381">
    <property type="entry name" value="HTH_3"/>
    <property type="match status" value="1"/>
</dbReference>
<gene>
    <name evidence="2" type="ORF">MC7420_7203</name>
</gene>
<dbReference type="HOGENOM" id="CLU_066192_62_3_3"/>
<sequence length="85" mass="9620">MTEKQEVEQESPLKSRRDQLGLTQRDVAVAVNVSVQTVSNWETGRYREAKLTLPQVKALCRVLQWTIDDLPDDLAPPRSQSADNV</sequence>
<dbReference type="EMBL" id="DS989841">
    <property type="protein sequence ID" value="EDX78550.1"/>
    <property type="molecule type" value="Genomic_DNA"/>
</dbReference>
<dbReference type="RefSeq" id="WP_006098025.1">
    <property type="nucleotide sequence ID" value="NZ_DS989841.1"/>
</dbReference>
<dbReference type="Gene3D" id="1.10.260.40">
    <property type="entry name" value="lambda repressor-like DNA-binding domains"/>
    <property type="match status" value="1"/>
</dbReference>
<dbReference type="GO" id="GO:0003677">
    <property type="term" value="F:DNA binding"/>
    <property type="evidence" value="ECO:0007669"/>
    <property type="project" value="InterPro"/>
</dbReference>
<name>B4VHZ6_9CYAN</name>
<dbReference type="STRING" id="118168.MC7420_7203"/>
<organism evidence="2 3">
    <name type="scientific">Coleofasciculus chthonoplastes PCC 7420</name>
    <dbReference type="NCBI Taxonomy" id="118168"/>
    <lineage>
        <taxon>Bacteria</taxon>
        <taxon>Bacillati</taxon>
        <taxon>Cyanobacteriota</taxon>
        <taxon>Cyanophyceae</taxon>
        <taxon>Coleofasciculales</taxon>
        <taxon>Coleofasciculaceae</taxon>
        <taxon>Coleofasciculus</taxon>
    </lineage>
</organism>
<proteinExistence type="predicted"/>
<accession>B4VHZ6</accession>
<dbReference type="AlphaFoldDB" id="B4VHZ6"/>
<dbReference type="SUPFAM" id="SSF47413">
    <property type="entry name" value="lambda repressor-like DNA-binding domains"/>
    <property type="match status" value="1"/>
</dbReference>
<feature type="domain" description="HTH cro/C1-type" evidence="1">
    <location>
        <begin position="13"/>
        <end position="70"/>
    </location>
</feature>
<keyword evidence="3" id="KW-1185">Reference proteome</keyword>
<dbReference type="OrthoDB" id="514125at2"/>
<dbReference type="InterPro" id="IPR001387">
    <property type="entry name" value="Cro/C1-type_HTH"/>
</dbReference>
<dbReference type="PROSITE" id="PS50943">
    <property type="entry name" value="HTH_CROC1"/>
    <property type="match status" value="1"/>
</dbReference>
<dbReference type="Proteomes" id="UP000003835">
    <property type="component" value="Unassembled WGS sequence"/>
</dbReference>